<protein>
    <submittedName>
        <fullName evidence="2">Uncharacterized protein</fullName>
    </submittedName>
</protein>
<dbReference type="RefSeq" id="WP_195898996.1">
    <property type="nucleotide sequence ID" value="NZ_JADOGI010000110.1"/>
</dbReference>
<evidence type="ECO:0000313" key="3">
    <source>
        <dbReference type="Proteomes" id="UP000605361"/>
    </source>
</evidence>
<reference evidence="2" key="1">
    <citation type="submission" date="2020-11" db="EMBL/GenBank/DDBJ databases">
        <title>Whole-genome analyses of Nonomuraea sp. K274.</title>
        <authorList>
            <person name="Veyisoglu A."/>
        </authorList>
    </citation>
    <scope>NUCLEOTIDE SEQUENCE</scope>
    <source>
        <strain evidence="2">K274</strain>
    </source>
</reference>
<dbReference type="EMBL" id="JADOGI010000110">
    <property type="protein sequence ID" value="MBF8190069.1"/>
    <property type="molecule type" value="Genomic_DNA"/>
</dbReference>
<evidence type="ECO:0000256" key="1">
    <source>
        <dbReference type="SAM" id="MobiDB-lite"/>
    </source>
</evidence>
<evidence type="ECO:0000313" key="2">
    <source>
        <dbReference type="EMBL" id="MBF8190069.1"/>
    </source>
</evidence>
<organism evidence="2 3">
    <name type="scientific">Nonomuraea cypriaca</name>
    <dbReference type="NCBI Taxonomy" id="1187855"/>
    <lineage>
        <taxon>Bacteria</taxon>
        <taxon>Bacillati</taxon>
        <taxon>Actinomycetota</taxon>
        <taxon>Actinomycetes</taxon>
        <taxon>Streptosporangiales</taxon>
        <taxon>Streptosporangiaceae</taxon>
        <taxon>Nonomuraea</taxon>
    </lineage>
</organism>
<feature type="compositionally biased region" description="Basic and acidic residues" evidence="1">
    <location>
        <begin position="38"/>
        <end position="52"/>
    </location>
</feature>
<sequence length="91" mass="9853">MSKRSRRRRALPSGVSSWLPGFGPGEPHGPEDDDFPFDDPRGGDGGVREPRKPKPAPPSLSAEAPLPEPPLIARDRTEPPPGEVTRALARR</sequence>
<comment type="caution">
    <text evidence="2">The sequence shown here is derived from an EMBL/GenBank/DDBJ whole genome shotgun (WGS) entry which is preliminary data.</text>
</comment>
<feature type="compositionally biased region" description="Basic residues" evidence="1">
    <location>
        <begin position="1"/>
        <end position="10"/>
    </location>
</feature>
<feature type="region of interest" description="Disordered" evidence="1">
    <location>
        <begin position="1"/>
        <end position="91"/>
    </location>
</feature>
<proteinExistence type="predicted"/>
<keyword evidence="3" id="KW-1185">Reference proteome</keyword>
<dbReference type="AlphaFoldDB" id="A0A931EZP7"/>
<name>A0A931EZP7_9ACTN</name>
<dbReference type="Proteomes" id="UP000605361">
    <property type="component" value="Unassembled WGS sequence"/>
</dbReference>
<accession>A0A931EZP7</accession>
<gene>
    <name evidence="2" type="ORF">ITP53_30945</name>
</gene>